<feature type="compositionally biased region" description="Basic and acidic residues" evidence="4">
    <location>
        <begin position="694"/>
        <end position="707"/>
    </location>
</feature>
<feature type="region of interest" description="Disordered" evidence="4">
    <location>
        <begin position="46"/>
        <end position="74"/>
    </location>
</feature>
<keyword evidence="1 3" id="KW-0863">Zinc-finger</keyword>
<proteinExistence type="predicted"/>
<dbReference type="AlphaFoldDB" id="A0A4E0R3Z1"/>
<feature type="region of interest" description="Disordered" evidence="4">
    <location>
        <begin position="693"/>
        <end position="747"/>
    </location>
</feature>
<evidence type="ECO:0000313" key="6">
    <source>
        <dbReference type="EMBL" id="THD21116.1"/>
    </source>
</evidence>
<feature type="region of interest" description="Disordered" evidence="4">
    <location>
        <begin position="609"/>
        <end position="628"/>
    </location>
</feature>
<evidence type="ECO:0000256" key="1">
    <source>
        <dbReference type="ARBA" id="ARBA00022771"/>
    </source>
</evidence>
<dbReference type="GO" id="GO:0008270">
    <property type="term" value="F:zinc ion binding"/>
    <property type="evidence" value="ECO:0007669"/>
    <property type="project" value="UniProtKB-KW"/>
</dbReference>
<feature type="compositionally biased region" description="Polar residues" evidence="4">
    <location>
        <begin position="610"/>
        <end position="621"/>
    </location>
</feature>
<reference evidence="6" key="1">
    <citation type="submission" date="2019-03" db="EMBL/GenBank/DDBJ databases">
        <title>Improved annotation for the trematode Fasciola hepatica.</title>
        <authorList>
            <person name="Choi Y.-J."/>
            <person name="Martin J."/>
            <person name="Mitreva M."/>
        </authorList>
    </citation>
    <scope>NUCLEOTIDE SEQUENCE [LARGE SCALE GENOMIC DNA]</scope>
</reference>
<sequence length="862" mass="96766">MDELQRLYEHQTMMAIGIYSFLDNLLAHIPSRTEIEVGTVQSLRTAESNANEQEPLRLRSNSSDTSPNDVGLRTDRPDLVSWVPHFSTWTLHGTLPLRQEDDLEPNNRNTTASRTAEETPEPSGPSGSTAKVEVTPGGYPEEIFIYLSEREKLEYMCSICYSVLKEAYQCQNEHRYCYGCIYTWSTGPNVGHDGCPVCRCDGLYAKNFDLVDRINRKRVRCLVVGCNWMGMLNEYGPHEHRRYSPYELDILISSFSKEPSLKYASSKNKEQERVMTEERLEESIQLKPEQATVTEVIEERAELIPPVGSMPATCEPVAASLEGPRTCGPIQQPTASSVHRLGRCTGTSRNRTPVRTVHRRTHVRHNTTSGQPDAVVTHSRVNRPVTQYAQSRIIIRDSVNTPMATPHIPRPLVAGRSTRNSSIPVTQNSDNIPVVPSSRLRRRPRRRSRNSARRSISPAVNDPQPNTPPTRDFMSATPNRWNLTVPGSSDGVESSGIEESSSTSNQTRNPILPPPPPPVIPTNSPPSTTFLAARNQLFPVEYGNLDEVHDSTASAVNSSDVAHEGQGDRRNEACSLPAINMNATLTTGLNVHPSYDQQMIATEDRFVMERQTSQSQENPDVSSHRPLEFRRLVPRRQGRVVEQLRETREQLAAMLRLMTMELEERRQHVIAATLETAARGRVLRNLNNQLSARLDSDHDPRDTERAHHSTTSNLLSGNSNLQDRQNHNQTNPWNVLRNLPTPDRASQRQPLRLIRFSTGTENHPNNFESTVDNRTRRTLAGESVTAANPEESIHIVDTEPSVSDPPHARLLTRLRLGAISQPSAPPILLVSRRRNLSSLLSDLRYANSTMYSGWSSDEDDET</sequence>
<feature type="compositionally biased region" description="Low complexity" evidence="4">
    <location>
        <begin position="487"/>
        <end position="504"/>
    </location>
</feature>
<feature type="region of interest" description="Disordered" evidence="4">
    <location>
        <begin position="401"/>
        <end position="528"/>
    </location>
</feature>
<feature type="compositionally biased region" description="Basic residues" evidence="4">
    <location>
        <begin position="356"/>
        <end position="365"/>
    </location>
</feature>
<feature type="compositionally biased region" description="Polar residues" evidence="4">
    <location>
        <begin position="476"/>
        <end position="486"/>
    </location>
</feature>
<feature type="compositionally biased region" description="Basic residues" evidence="4">
    <location>
        <begin position="439"/>
        <end position="452"/>
    </location>
</feature>
<evidence type="ECO:0000256" key="4">
    <source>
        <dbReference type="SAM" id="MobiDB-lite"/>
    </source>
</evidence>
<keyword evidence="2" id="KW-0862">Zinc</keyword>
<dbReference type="InterPro" id="IPR001841">
    <property type="entry name" value="Znf_RING"/>
</dbReference>
<gene>
    <name evidence="6" type="ORF">D915_007676</name>
</gene>
<evidence type="ECO:0000256" key="2">
    <source>
        <dbReference type="ARBA" id="ARBA00022833"/>
    </source>
</evidence>
<feature type="domain" description="RING-type" evidence="5">
    <location>
        <begin position="157"/>
        <end position="199"/>
    </location>
</feature>
<dbReference type="SUPFAM" id="SSF57850">
    <property type="entry name" value="RING/U-box"/>
    <property type="match status" value="1"/>
</dbReference>
<feature type="region of interest" description="Disordered" evidence="4">
    <location>
        <begin position="97"/>
        <end position="133"/>
    </location>
</feature>
<dbReference type="PROSITE" id="PS50089">
    <property type="entry name" value="ZF_RING_2"/>
    <property type="match status" value="1"/>
</dbReference>
<dbReference type="InterPro" id="IPR013083">
    <property type="entry name" value="Znf_RING/FYVE/PHD"/>
</dbReference>
<evidence type="ECO:0000313" key="7">
    <source>
        <dbReference type="Proteomes" id="UP000230066"/>
    </source>
</evidence>
<dbReference type="Proteomes" id="UP000230066">
    <property type="component" value="Unassembled WGS sequence"/>
</dbReference>
<comment type="caution">
    <text evidence="6">The sequence shown here is derived from an EMBL/GenBank/DDBJ whole genome shotgun (WGS) entry which is preliminary data.</text>
</comment>
<feature type="compositionally biased region" description="Pro residues" evidence="4">
    <location>
        <begin position="511"/>
        <end position="524"/>
    </location>
</feature>
<keyword evidence="7" id="KW-1185">Reference proteome</keyword>
<feature type="region of interest" description="Disordered" evidence="4">
    <location>
        <begin position="355"/>
        <end position="374"/>
    </location>
</feature>
<dbReference type="PANTHER" id="PTHR10131:SF94">
    <property type="entry name" value="TNF RECEPTOR-ASSOCIATED FACTOR 4"/>
    <property type="match status" value="1"/>
</dbReference>
<protein>
    <submittedName>
        <fullName evidence="6">Zinc finger C3HC4 type (RING finger)</fullName>
    </submittedName>
</protein>
<feature type="compositionally biased region" description="Polar residues" evidence="4">
    <location>
        <begin position="59"/>
        <end position="68"/>
    </location>
</feature>
<accession>A0A4E0R3Z1</accession>
<dbReference type="EMBL" id="JXXN02003839">
    <property type="protein sequence ID" value="THD21116.1"/>
    <property type="molecule type" value="Genomic_DNA"/>
</dbReference>
<evidence type="ECO:0000259" key="5">
    <source>
        <dbReference type="PROSITE" id="PS50089"/>
    </source>
</evidence>
<name>A0A4E0R3Z1_FASHE</name>
<dbReference type="Gene3D" id="3.30.40.10">
    <property type="entry name" value="Zinc/RING finger domain, C3HC4 (zinc finger)"/>
    <property type="match status" value="1"/>
</dbReference>
<dbReference type="PANTHER" id="PTHR10131">
    <property type="entry name" value="TNF RECEPTOR ASSOCIATED FACTOR"/>
    <property type="match status" value="1"/>
</dbReference>
<feature type="compositionally biased region" description="Low complexity" evidence="4">
    <location>
        <begin position="712"/>
        <end position="721"/>
    </location>
</feature>
<feature type="compositionally biased region" description="Polar residues" evidence="4">
    <location>
        <begin position="417"/>
        <end position="431"/>
    </location>
</feature>
<keyword evidence="1 3" id="KW-0479">Metal-binding</keyword>
<evidence type="ECO:0000256" key="3">
    <source>
        <dbReference type="PROSITE-ProRule" id="PRU00175"/>
    </source>
</evidence>
<organism evidence="6 7">
    <name type="scientific">Fasciola hepatica</name>
    <name type="common">Liver fluke</name>
    <dbReference type="NCBI Taxonomy" id="6192"/>
    <lineage>
        <taxon>Eukaryota</taxon>
        <taxon>Metazoa</taxon>
        <taxon>Spiralia</taxon>
        <taxon>Lophotrochozoa</taxon>
        <taxon>Platyhelminthes</taxon>
        <taxon>Trematoda</taxon>
        <taxon>Digenea</taxon>
        <taxon>Plagiorchiida</taxon>
        <taxon>Echinostomata</taxon>
        <taxon>Echinostomatoidea</taxon>
        <taxon>Fasciolidae</taxon>
        <taxon>Fasciola</taxon>
    </lineage>
</organism>